<name>A0A3D3REN0_9PLAN</name>
<evidence type="ECO:0000313" key="2">
    <source>
        <dbReference type="Proteomes" id="UP000263642"/>
    </source>
</evidence>
<sequence>MSTALQIDSTCLRTLQNDASHKLTRRSIEALYTILEDNSENRSMLQKIGVPFLNSEETLIIPGENAAQISRFSKVPLYPLFTNGELVLNDPVHRQLLSTLIQSVLPRAKADGEYCAFIVPGHTPQSPLNKLTAQLISLQGFTPFATTITLAAGLSAFPAATRYSGYVIYLGHSHSEIGLVHQSRVVARHSVPFGSEWMDEQLAHAWKMFKNGPEGKPLIDPKQAKEKRLSPQISLSPYLSHHSVVTSWYESLLDSLLDEFASQLETIQTYIATLKLLPVVCLGDLAQTAGFNELLSQNLVNRKIPFNQGEVTLVPDEQSAISRGALVIAAMEEEAATRAA</sequence>
<dbReference type="EMBL" id="DQAY01000148">
    <property type="protein sequence ID" value="HCO26070.1"/>
    <property type="molecule type" value="Genomic_DNA"/>
</dbReference>
<dbReference type="Gene3D" id="3.30.420.40">
    <property type="match status" value="1"/>
</dbReference>
<dbReference type="Proteomes" id="UP000263642">
    <property type="component" value="Unassembled WGS sequence"/>
</dbReference>
<dbReference type="AlphaFoldDB" id="A0A3D3REN0"/>
<gene>
    <name evidence="1" type="ORF">DIT97_24710</name>
</gene>
<reference evidence="1 2" key="1">
    <citation type="journal article" date="2018" name="Nat. Biotechnol.">
        <title>A standardized bacterial taxonomy based on genome phylogeny substantially revises the tree of life.</title>
        <authorList>
            <person name="Parks D.H."/>
            <person name="Chuvochina M."/>
            <person name="Waite D.W."/>
            <person name="Rinke C."/>
            <person name="Skarshewski A."/>
            <person name="Chaumeil P.A."/>
            <person name="Hugenholtz P."/>
        </authorList>
    </citation>
    <scope>NUCLEOTIDE SEQUENCE [LARGE SCALE GENOMIC DNA]</scope>
    <source>
        <strain evidence="1">UBA9375</strain>
    </source>
</reference>
<protein>
    <recommendedName>
        <fullName evidence="3">ROK family protein</fullName>
    </recommendedName>
</protein>
<organism evidence="1 2">
    <name type="scientific">Gimesia maris</name>
    <dbReference type="NCBI Taxonomy" id="122"/>
    <lineage>
        <taxon>Bacteria</taxon>
        <taxon>Pseudomonadati</taxon>
        <taxon>Planctomycetota</taxon>
        <taxon>Planctomycetia</taxon>
        <taxon>Planctomycetales</taxon>
        <taxon>Planctomycetaceae</taxon>
        <taxon>Gimesia</taxon>
    </lineage>
</organism>
<proteinExistence type="predicted"/>
<evidence type="ECO:0008006" key="3">
    <source>
        <dbReference type="Google" id="ProtNLM"/>
    </source>
</evidence>
<dbReference type="Pfam" id="PF25216">
    <property type="entry name" value="Volactin"/>
    <property type="match status" value="1"/>
</dbReference>
<comment type="caution">
    <text evidence="1">The sequence shown here is derived from an EMBL/GenBank/DDBJ whole genome shotgun (WGS) entry which is preliminary data.</text>
</comment>
<accession>A0A3D3REN0</accession>
<dbReference type="InterPro" id="IPR057363">
    <property type="entry name" value="Volactin"/>
</dbReference>
<evidence type="ECO:0000313" key="1">
    <source>
        <dbReference type="EMBL" id="HCO26070.1"/>
    </source>
</evidence>